<organism evidence="1">
    <name type="scientific">Ixodes ricinus</name>
    <name type="common">Common tick</name>
    <name type="synonym">Acarus ricinus</name>
    <dbReference type="NCBI Taxonomy" id="34613"/>
    <lineage>
        <taxon>Eukaryota</taxon>
        <taxon>Metazoa</taxon>
        <taxon>Ecdysozoa</taxon>
        <taxon>Arthropoda</taxon>
        <taxon>Chelicerata</taxon>
        <taxon>Arachnida</taxon>
        <taxon>Acari</taxon>
        <taxon>Parasitiformes</taxon>
        <taxon>Ixodida</taxon>
        <taxon>Ixodoidea</taxon>
        <taxon>Ixodidae</taxon>
        <taxon>Ixodinae</taxon>
        <taxon>Ixodes</taxon>
    </lineage>
</organism>
<name>A0A090XA59_IXORI</name>
<protein>
    <submittedName>
        <fullName evidence="1">Uncharacterized protein</fullName>
    </submittedName>
</protein>
<evidence type="ECO:0000313" key="1">
    <source>
        <dbReference type="EMBL" id="JAC93757.1"/>
    </source>
</evidence>
<reference evidence="1" key="1">
    <citation type="journal article" date="2015" name="PLoS Negl. Trop. Dis.">
        <title>Deep Sequencing Analysis of the Ixodes ricinus Haemocytome.</title>
        <authorList>
            <person name="Kotsyfakis M."/>
            <person name="Kopacek P."/>
            <person name="Franta Z."/>
            <person name="Pedra J.H."/>
            <person name="Ribeiro J.M."/>
        </authorList>
    </citation>
    <scope>NUCLEOTIDE SEQUENCE</scope>
</reference>
<accession>A0A090XA59</accession>
<dbReference type="EMBL" id="GBIH01000953">
    <property type="protein sequence ID" value="JAC93757.1"/>
    <property type="molecule type" value="mRNA"/>
</dbReference>
<feature type="non-terminal residue" evidence="1">
    <location>
        <position position="1"/>
    </location>
</feature>
<sequence>GATLRCHTTEWPNHQPNLCRRPSECSEPVGSAPSHPSGAFLRSPLVGALSHYPVSSMRRLFTPLGGGMSTGHFLFSYFTNCNCFFFDLEY</sequence>
<proteinExistence type="evidence at transcript level"/>
<dbReference type="AlphaFoldDB" id="A0A090XA59"/>